<protein>
    <recommendedName>
        <fullName evidence="1">Erythromycin biosynthesis protein CIII-like C-terminal domain-containing protein</fullName>
    </recommendedName>
</protein>
<dbReference type="Pfam" id="PF06722">
    <property type="entry name" value="EryCIII-like_C"/>
    <property type="match status" value="1"/>
</dbReference>
<accession>A0A5E4YDD7</accession>
<dbReference type="AlphaFoldDB" id="A0A5E4YDD7"/>
<dbReference type="EMBL" id="CABPSI010000005">
    <property type="protein sequence ID" value="VVE46462.1"/>
    <property type="molecule type" value="Genomic_DNA"/>
</dbReference>
<proteinExistence type="predicted"/>
<evidence type="ECO:0000313" key="2">
    <source>
        <dbReference type="EMBL" id="VVE46462.1"/>
    </source>
</evidence>
<keyword evidence="3" id="KW-1185">Reference proteome</keyword>
<dbReference type="Gene3D" id="3.40.50.2000">
    <property type="entry name" value="Glycogen Phosphorylase B"/>
    <property type="match status" value="2"/>
</dbReference>
<dbReference type="RefSeq" id="WP_150685896.1">
    <property type="nucleotide sequence ID" value="NZ_CABPSI010000005.1"/>
</dbReference>
<gene>
    <name evidence="2" type="ORF">PIN31115_04415</name>
</gene>
<feature type="domain" description="Erythromycin biosynthesis protein CIII-like C-terminal" evidence="1">
    <location>
        <begin position="244"/>
        <end position="368"/>
    </location>
</feature>
<dbReference type="GO" id="GO:0016757">
    <property type="term" value="F:glycosyltransferase activity"/>
    <property type="evidence" value="ECO:0007669"/>
    <property type="project" value="UniProtKB-ARBA"/>
</dbReference>
<sequence>MARIIIAWELGGNLGHLWSLLPVALQLRSRGHDVVFGLRAVDAAQRYLAPHGFRWFAAPVARDTPPLGRDVGSYIDILAACGADQVEHLQGMVGAWQHLYAVLQSNLVILEHSPFALLAAKQVGLPTLHLGTGFTIPPTLSPAPCFRPWDVGGQAARMQTQATVEQAVQSLFEKTLSLTEHFCADQTCLLSVTELDHYGAIRQPGSCFVGPLPSIPLGDLVKWTSSRELRILVYLRTQPWTRAVLRALDAAGAEVIAVIPDAVPELAEGFSNIRLYREPVGLDAILECCDLVVAHGGHGMALGALLCGVPMLLLPLHLEQLLVTQGLVDIGAGIGILPVNVLSHFEGAVRELLLQLRYRNAARSIATRYKALSKAQALTKIVGIAEGLITS</sequence>
<evidence type="ECO:0000313" key="3">
    <source>
        <dbReference type="Proteomes" id="UP000333828"/>
    </source>
</evidence>
<reference evidence="2 3" key="1">
    <citation type="submission" date="2019-08" db="EMBL/GenBank/DDBJ databases">
        <authorList>
            <person name="Peeters C."/>
        </authorList>
    </citation>
    <scope>NUCLEOTIDE SEQUENCE [LARGE SCALE GENOMIC DNA]</scope>
    <source>
        <strain evidence="2 3">LMG 31115</strain>
    </source>
</reference>
<dbReference type="Proteomes" id="UP000333828">
    <property type="component" value="Unassembled WGS sequence"/>
</dbReference>
<evidence type="ECO:0000259" key="1">
    <source>
        <dbReference type="Pfam" id="PF06722"/>
    </source>
</evidence>
<dbReference type="SUPFAM" id="SSF53756">
    <property type="entry name" value="UDP-Glycosyltransferase/glycogen phosphorylase"/>
    <property type="match status" value="1"/>
</dbReference>
<dbReference type="InterPro" id="IPR010610">
    <property type="entry name" value="EryCIII-like_C"/>
</dbReference>
<organism evidence="2 3">
    <name type="scientific">Pandoraea iniqua</name>
    <dbReference type="NCBI Taxonomy" id="2508288"/>
    <lineage>
        <taxon>Bacteria</taxon>
        <taxon>Pseudomonadati</taxon>
        <taxon>Pseudomonadota</taxon>
        <taxon>Betaproteobacteria</taxon>
        <taxon>Burkholderiales</taxon>
        <taxon>Burkholderiaceae</taxon>
        <taxon>Pandoraea</taxon>
    </lineage>
</organism>
<name>A0A5E4YDD7_9BURK</name>